<dbReference type="Proteomes" id="UP000733379">
    <property type="component" value="Unassembled WGS sequence"/>
</dbReference>
<evidence type="ECO:0000313" key="2">
    <source>
        <dbReference type="Proteomes" id="UP000733379"/>
    </source>
</evidence>
<dbReference type="InterPro" id="IPR005624">
    <property type="entry name" value="PduO/GlcC-like"/>
</dbReference>
<comment type="caution">
    <text evidence="1">The sequence shown here is derived from an EMBL/GenBank/DDBJ whole genome shotgun (WGS) entry which is preliminary data.</text>
</comment>
<dbReference type="InterPro" id="IPR038084">
    <property type="entry name" value="PduO/GlcC-like_sf"/>
</dbReference>
<dbReference type="RefSeq" id="WP_215922731.1">
    <property type="nucleotide sequence ID" value="NZ_JAHKNI010000015.1"/>
</dbReference>
<dbReference type="InterPro" id="IPR052517">
    <property type="entry name" value="GlcG_carb_metab_protein"/>
</dbReference>
<reference evidence="1 2" key="1">
    <citation type="submission" date="2021-06" db="EMBL/GenBank/DDBJ databases">
        <title>Actinomycetes sequencing.</title>
        <authorList>
            <person name="Shan Q."/>
        </authorList>
    </citation>
    <scope>NUCLEOTIDE SEQUENCE [LARGE SCALE GENOMIC DNA]</scope>
    <source>
        <strain evidence="1 2">NEAU-G5</strain>
    </source>
</reference>
<organism evidence="1 2">
    <name type="scientific">Nocardia albiluteola</name>
    <dbReference type="NCBI Taxonomy" id="2842303"/>
    <lineage>
        <taxon>Bacteria</taxon>
        <taxon>Bacillati</taxon>
        <taxon>Actinomycetota</taxon>
        <taxon>Actinomycetes</taxon>
        <taxon>Mycobacteriales</taxon>
        <taxon>Nocardiaceae</taxon>
        <taxon>Nocardia</taxon>
    </lineage>
</organism>
<keyword evidence="2" id="KW-1185">Reference proteome</keyword>
<gene>
    <name evidence="1" type="ORF">KO481_34730</name>
</gene>
<dbReference type="Pfam" id="PF03928">
    <property type="entry name" value="HbpS-like"/>
    <property type="match status" value="1"/>
</dbReference>
<sequence>MPVRPVTSITLVDAHAIVGAALEYAHGNVFPPMTIAVLDAAGQLVSFAREDGSSLLREHIARGKAHGALNMGVGSRSLAAMAAARPAFVDSLIALADGNLVPGPGGVLVHDEHDRLIGAVGVSGHLPDDDEACAIHGITTAGLRADPGC</sequence>
<dbReference type="PANTHER" id="PTHR34309">
    <property type="entry name" value="SLR1406 PROTEIN"/>
    <property type="match status" value="1"/>
</dbReference>
<dbReference type="EMBL" id="JAHKNI010000015">
    <property type="protein sequence ID" value="MBU3066660.1"/>
    <property type="molecule type" value="Genomic_DNA"/>
</dbReference>
<dbReference type="PANTHER" id="PTHR34309:SF10">
    <property type="entry name" value="SLR1406 PROTEIN"/>
    <property type="match status" value="1"/>
</dbReference>
<dbReference type="SUPFAM" id="SSF143744">
    <property type="entry name" value="GlcG-like"/>
    <property type="match status" value="1"/>
</dbReference>
<protein>
    <submittedName>
        <fullName evidence="1">Heme-binding protein</fullName>
    </submittedName>
</protein>
<proteinExistence type="predicted"/>
<dbReference type="Gene3D" id="3.30.450.150">
    <property type="entry name" value="Haem-degrading domain"/>
    <property type="match status" value="1"/>
</dbReference>
<name>A0ABS6BA65_9NOCA</name>
<accession>A0ABS6BA65</accession>
<evidence type="ECO:0000313" key="1">
    <source>
        <dbReference type="EMBL" id="MBU3066660.1"/>
    </source>
</evidence>